<sequence length="159" mass="18220">MKEDETCKLRCVKTTVNMVWIGDTLGLIHAACLCSLIRLGHDVVPHAYGRPHDTPDGVRLFDAGKLMREAEVEVFKRHNLLAYAFDIYRYRSQREGMGLYVDCDVFCLESFADEEYVFTWESGHLIANGILKNPHDSELLRRILKDSENPHFIPPLVAI</sequence>
<gene>
    <name evidence="1" type="ORF">DFR47_107153</name>
</gene>
<evidence type="ECO:0000313" key="2">
    <source>
        <dbReference type="Proteomes" id="UP000252893"/>
    </source>
</evidence>
<dbReference type="OrthoDB" id="5354021at2"/>
<dbReference type="AlphaFoldDB" id="A0A366DSL4"/>
<comment type="caution">
    <text evidence="1">The sequence shown here is derived from an EMBL/GenBank/DDBJ whole genome shotgun (WGS) entry which is preliminary data.</text>
</comment>
<dbReference type="EMBL" id="QNRH01000007">
    <property type="protein sequence ID" value="RBO92254.1"/>
    <property type="molecule type" value="Genomic_DNA"/>
</dbReference>
<accession>A0A366DSL4</accession>
<evidence type="ECO:0000313" key="1">
    <source>
        <dbReference type="EMBL" id="RBO92254.1"/>
    </source>
</evidence>
<reference evidence="1 2" key="1">
    <citation type="submission" date="2018-06" db="EMBL/GenBank/DDBJ databases">
        <title>Genomic Encyclopedia of Type Strains, Phase IV (KMG-IV): sequencing the most valuable type-strain genomes for metagenomic binning, comparative biology and taxonomic classification.</title>
        <authorList>
            <person name="Goeker M."/>
        </authorList>
    </citation>
    <scope>NUCLEOTIDE SEQUENCE [LARGE SCALE GENOMIC DNA]</scope>
    <source>
        <strain evidence="1 2">DSM 25619</strain>
    </source>
</reference>
<protein>
    <submittedName>
        <fullName evidence="1">Uncharacterized protein</fullName>
    </submittedName>
</protein>
<keyword evidence="2" id="KW-1185">Reference proteome</keyword>
<proteinExistence type="predicted"/>
<dbReference type="RefSeq" id="WP_147245600.1">
    <property type="nucleotide sequence ID" value="NZ_JBHEEG010000009.1"/>
</dbReference>
<organism evidence="1 2">
    <name type="scientific">Pseudochrobactrum asaccharolyticum</name>
    <dbReference type="NCBI Taxonomy" id="354351"/>
    <lineage>
        <taxon>Bacteria</taxon>
        <taxon>Pseudomonadati</taxon>
        <taxon>Pseudomonadota</taxon>
        <taxon>Alphaproteobacteria</taxon>
        <taxon>Hyphomicrobiales</taxon>
        <taxon>Brucellaceae</taxon>
        <taxon>Pseudochrobactrum</taxon>
    </lineage>
</organism>
<dbReference type="Proteomes" id="UP000252893">
    <property type="component" value="Unassembled WGS sequence"/>
</dbReference>
<name>A0A366DSL4_9HYPH</name>